<dbReference type="Proteomes" id="UP000627092">
    <property type="component" value="Chromosome"/>
</dbReference>
<reference evidence="2" key="2">
    <citation type="journal article" date="2021" name="Microorganisms">
        <title>The Ever-Expanding Pseudomonas Genus: Description of 43 New Species and Partition of the Pseudomonas putida Group.</title>
        <authorList>
            <person name="Girard L."/>
            <person name="Lood C."/>
            <person name="Hofte M."/>
            <person name="Vandamme P."/>
            <person name="Rokni-Zadeh H."/>
            <person name="van Noort V."/>
            <person name="Lavigne R."/>
            <person name="De Mot R."/>
        </authorList>
    </citation>
    <scope>NUCLEOTIDE SEQUENCE</scope>
    <source>
        <strain evidence="2">OE 48.2</strain>
    </source>
</reference>
<reference evidence="2" key="1">
    <citation type="journal article" date="2020" name="Microorganisms">
        <title>Reliable Identification of Environmental Pseudomonas Isolates Using the rpoD Gene.</title>
        <authorList>
            <consortium name="The Broad Institute Genome Sequencing Platform"/>
            <person name="Girard L."/>
            <person name="Lood C."/>
            <person name="Rokni-Zadeh H."/>
            <person name="van Noort V."/>
            <person name="Lavigne R."/>
            <person name="De Mot R."/>
        </authorList>
    </citation>
    <scope>NUCLEOTIDE SEQUENCE</scope>
    <source>
        <strain evidence="2">OE 48.2</strain>
    </source>
</reference>
<dbReference type="KEGG" id="pze:HU754_014770"/>
<feature type="compositionally biased region" description="Basic and acidic residues" evidence="1">
    <location>
        <begin position="358"/>
        <end position="371"/>
    </location>
</feature>
<evidence type="ECO:0000256" key="1">
    <source>
        <dbReference type="SAM" id="MobiDB-lite"/>
    </source>
</evidence>
<evidence type="ECO:0000313" key="2">
    <source>
        <dbReference type="EMBL" id="QXI09123.1"/>
    </source>
</evidence>
<accession>A0A9E6NJB3</accession>
<dbReference type="EMBL" id="CP077090">
    <property type="protein sequence ID" value="QXI09123.1"/>
    <property type="molecule type" value="Genomic_DNA"/>
</dbReference>
<feature type="region of interest" description="Disordered" evidence="1">
    <location>
        <begin position="342"/>
        <end position="371"/>
    </location>
</feature>
<evidence type="ECO:0000313" key="3">
    <source>
        <dbReference type="Proteomes" id="UP000627092"/>
    </source>
</evidence>
<protein>
    <submittedName>
        <fullName evidence="2">Uncharacterized protein</fullName>
    </submittedName>
</protein>
<sequence length="381" mass="42508">MKTPSPVSLSTVLDNALKRLGGQDAHGNGDAFLFSGNRHETVPRSLLLDIRLTPLERNAWQVFRLLLNEDGVTAFPTYEQLRNYLASVPCGAQASHETVAKTLTMLRLTRWLSLARRRRDARTGRVLGNLYVLHDRPLSPFEAMQIDPEYMSLVSHTLKHANKGIQRVGLAVLEEISRDPSVQTQLLPSHLQVLTLRLQDQSTNNQQSKAVSEEPVFSSLRKAKAQASESESGLKCPETHSLRHPKSARTLNTKALKTLRTDEGLHEVCELSLPTRFNALTPSQQAGARVALLQLGPDVRQTVLNEWATRCRDNHVRNPAGYLFGIIQKALQGHFTVWAAKEPVSESSPNPSRSKPQRPAERDPSVAHAHLDELKGMLRLR</sequence>
<dbReference type="NCBIfam" id="NF040582">
    <property type="entry name" value="STY4528_fam"/>
    <property type="match status" value="1"/>
</dbReference>
<organism evidence="2 3">
    <name type="scientific">Pseudomonas zeae</name>
    <dbReference type="NCBI Taxonomy" id="2745510"/>
    <lineage>
        <taxon>Bacteria</taxon>
        <taxon>Pseudomonadati</taxon>
        <taxon>Pseudomonadota</taxon>
        <taxon>Gammaproteobacteria</taxon>
        <taxon>Pseudomonadales</taxon>
        <taxon>Pseudomonadaceae</taxon>
        <taxon>Pseudomonas</taxon>
    </lineage>
</organism>
<name>A0A9E6NJB3_9PSED</name>
<dbReference type="RefSeq" id="WP_186622336.1">
    <property type="nucleotide sequence ID" value="NZ_CP077090.1"/>
</dbReference>
<gene>
    <name evidence="2" type="ORF">HU754_014770</name>
</gene>
<dbReference type="InterPro" id="IPR047749">
    <property type="entry name" value="STY4528-like"/>
</dbReference>
<proteinExistence type="predicted"/>
<dbReference type="AlphaFoldDB" id="A0A9E6NJB3"/>
<feature type="compositionally biased region" description="Polar residues" evidence="1">
    <location>
        <begin position="345"/>
        <end position="354"/>
    </location>
</feature>